<dbReference type="EMBL" id="UINC01202772">
    <property type="protein sequence ID" value="SVE22735.1"/>
    <property type="molecule type" value="Genomic_DNA"/>
</dbReference>
<feature type="compositionally biased region" description="Polar residues" evidence="1">
    <location>
        <begin position="122"/>
        <end position="131"/>
    </location>
</feature>
<evidence type="ECO:0000313" key="2">
    <source>
        <dbReference type="EMBL" id="SVE22735.1"/>
    </source>
</evidence>
<feature type="compositionally biased region" description="Basic and acidic residues" evidence="1">
    <location>
        <begin position="136"/>
        <end position="162"/>
    </location>
</feature>
<protein>
    <submittedName>
        <fullName evidence="2">Uncharacterized protein</fullName>
    </submittedName>
</protein>
<accession>A0A383BTT6</accession>
<feature type="non-terminal residue" evidence="2">
    <location>
        <position position="1"/>
    </location>
</feature>
<reference evidence="2" key="1">
    <citation type="submission" date="2018-05" db="EMBL/GenBank/DDBJ databases">
        <authorList>
            <person name="Lanie J.A."/>
            <person name="Ng W.-L."/>
            <person name="Kazmierczak K.M."/>
            <person name="Andrzejewski T.M."/>
            <person name="Davidsen T.M."/>
            <person name="Wayne K.J."/>
            <person name="Tettelin H."/>
            <person name="Glass J.I."/>
            <person name="Rusch D."/>
            <person name="Podicherti R."/>
            <person name="Tsui H.-C.T."/>
            <person name="Winkler M.E."/>
        </authorList>
    </citation>
    <scope>NUCLEOTIDE SEQUENCE</scope>
</reference>
<evidence type="ECO:0000256" key="1">
    <source>
        <dbReference type="SAM" id="MobiDB-lite"/>
    </source>
</evidence>
<sequence length="162" mass="18161">GISIADSSELSEHVETRIRQSAMDAIGQAASILPEHEMKTIDQRKVKTWRSKELSAAKISASDKKITGIEKVKHKQSGGRTAILVGKQRDNMFDVKAISPLKARGVDLENLAHDTPARQKASRSQKNNDPNVVSKRVQDKEKLEFEKWREMKKHGEGHPSEK</sequence>
<dbReference type="AlphaFoldDB" id="A0A383BTT6"/>
<feature type="region of interest" description="Disordered" evidence="1">
    <location>
        <begin position="106"/>
        <end position="162"/>
    </location>
</feature>
<proteinExistence type="predicted"/>
<gene>
    <name evidence="2" type="ORF">METZ01_LOCUS475589</name>
</gene>
<organism evidence="2">
    <name type="scientific">marine metagenome</name>
    <dbReference type="NCBI Taxonomy" id="408172"/>
    <lineage>
        <taxon>unclassified sequences</taxon>
        <taxon>metagenomes</taxon>
        <taxon>ecological metagenomes</taxon>
    </lineage>
</organism>
<feature type="compositionally biased region" description="Basic and acidic residues" evidence="1">
    <location>
        <begin position="106"/>
        <end position="117"/>
    </location>
</feature>
<name>A0A383BTT6_9ZZZZ</name>